<dbReference type="Proteomes" id="UP001156389">
    <property type="component" value="Unassembled WGS sequence"/>
</dbReference>
<gene>
    <name evidence="3" type="ORF">LHJ74_32285</name>
</gene>
<keyword evidence="2" id="KW-1133">Transmembrane helix</keyword>
<feature type="region of interest" description="Disordered" evidence="1">
    <location>
        <begin position="1"/>
        <end position="58"/>
    </location>
</feature>
<reference evidence="3 4" key="1">
    <citation type="submission" date="2021-10" db="EMBL/GenBank/DDBJ databases">
        <title>Streptomyces gossypii sp. nov., isolated from soil collected from cotton field.</title>
        <authorList>
            <person name="Ge X."/>
            <person name="Chen X."/>
            <person name="Liu W."/>
        </authorList>
    </citation>
    <scope>NUCLEOTIDE SEQUENCE [LARGE SCALE GENOMIC DNA]</scope>
    <source>
        <strain evidence="3 4">N2-109</strain>
    </source>
</reference>
<evidence type="ECO:0000313" key="4">
    <source>
        <dbReference type="Proteomes" id="UP001156389"/>
    </source>
</evidence>
<dbReference type="SUPFAM" id="SSF81995">
    <property type="entry name" value="beta-sandwich domain of Sec23/24"/>
    <property type="match status" value="1"/>
</dbReference>
<feature type="compositionally biased region" description="Low complexity" evidence="1">
    <location>
        <begin position="38"/>
        <end position="58"/>
    </location>
</feature>
<proteinExistence type="predicted"/>
<evidence type="ECO:0000256" key="2">
    <source>
        <dbReference type="SAM" id="Phobius"/>
    </source>
</evidence>
<dbReference type="EMBL" id="JAJAGO010000021">
    <property type="protein sequence ID" value="MCT2594535.1"/>
    <property type="molecule type" value="Genomic_DNA"/>
</dbReference>
<evidence type="ECO:0008006" key="5">
    <source>
        <dbReference type="Google" id="ProtNLM"/>
    </source>
</evidence>
<protein>
    <recommendedName>
        <fullName evidence="5">Integral membrane protein</fullName>
    </recommendedName>
</protein>
<feature type="compositionally biased region" description="Pro residues" evidence="1">
    <location>
        <begin position="1"/>
        <end position="11"/>
    </location>
</feature>
<organism evidence="3 4">
    <name type="scientific">Streptomyces gossypii</name>
    <dbReference type="NCBI Taxonomy" id="2883101"/>
    <lineage>
        <taxon>Bacteria</taxon>
        <taxon>Bacillati</taxon>
        <taxon>Actinomycetota</taxon>
        <taxon>Actinomycetes</taxon>
        <taxon>Kitasatosporales</taxon>
        <taxon>Streptomycetaceae</taxon>
        <taxon>Streptomyces</taxon>
    </lineage>
</organism>
<feature type="transmembrane region" description="Helical" evidence="2">
    <location>
        <begin position="201"/>
        <end position="224"/>
    </location>
</feature>
<comment type="caution">
    <text evidence="3">The sequence shown here is derived from an EMBL/GenBank/DDBJ whole genome shotgun (WGS) entry which is preliminary data.</text>
</comment>
<keyword evidence="2" id="KW-0812">Transmembrane</keyword>
<keyword evidence="2" id="KW-0472">Membrane</keyword>
<evidence type="ECO:0000313" key="3">
    <source>
        <dbReference type="EMBL" id="MCT2594535.1"/>
    </source>
</evidence>
<dbReference type="RefSeq" id="WP_260221870.1">
    <property type="nucleotide sequence ID" value="NZ_JAJAGO010000021.1"/>
</dbReference>
<keyword evidence="4" id="KW-1185">Reference proteome</keyword>
<evidence type="ECO:0000256" key="1">
    <source>
        <dbReference type="SAM" id="MobiDB-lite"/>
    </source>
</evidence>
<feature type="compositionally biased region" description="Gly residues" evidence="1">
    <location>
        <begin position="14"/>
        <end position="29"/>
    </location>
</feature>
<accession>A0ABT2K4V5</accession>
<feature type="transmembrane region" description="Helical" evidence="2">
    <location>
        <begin position="95"/>
        <end position="118"/>
    </location>
</feature>
<sequence>MSYPPDPPQQPYGPYGGPQYGAGPYGGGQPQQQPAPPAYGQQPPYAQPQQNPQPYGYAQQAGYGMQPYPGGMQPYPGGMPWMPMRMPGQLTTARVLLFVAGAVWSLMAVGMLIGALAAQDSDDLMFARNSGDAVVAIGFAFFVIGGGMAALHFTAASLFGRGGPGTRTMALVASSLNTVIASYGLIQYAGNETTLESPAILVLWLGVAVLTLVFCSLNQAAAWFNRPRY</sequence>
<feature type="transmembrane region" description="Helical" evidence="2">
    <location>
        <begin position="133"/>
        <end position="156"/>
    </location>
</feature>
<feature type="transmembrane region" description="Helical" evidence="2">
    <location>
        <begin position="168"/>
        <end position="189"/>
    </location>
</feature>
<name>A0ABT2K4V5_9ACTN</name>